<evidence type="ECO:0000313" key="4">
    <source>
        <dbReference type="EMBL" id="KAK8776601.1"/>
    </source>
</evidence>
<dbReference type="InterPro" id="IPR000718">
    <property type="entry name" value="Peptidase_M13"/>
</dbReference>
<keyword evidence="2" id="KW-0812">Transmembrane</keyword>
<dbReference type="InterPro" id="IPR018497">
    <property type="entry name" value="Peptidase_M13_C"/>
</dbReference>
<accession>A0AAQ4EPH2</accession>
<dbReference type="EMBL" id="JARKHS020012769">
    <property type="protein sequence ID" value="KAK8776601.1"/>
    <property type="molecule type" value="Genomic_DNA"/>
</dbReference>
<dbReference type="PANTHER" id="PTHR11733">
    <property type="entry name" value="ZINC METALLOPROTEASE FAMILY M13 NEPRILYSIN-RELATED"/>
    <property type="match status" value="1"/>
</dbReference>
<feature type="region of interest" description="Disordered" evidence="1">
    <location>
        <begin position="221"/>
        <end position="241"/>
    </location>
</feature>
<dbReference type="SUPFAM" id="SSF55486">
    <property type="entry name" value="Metalloproteases ('zincins'), catalytic domain"/>
    <property type="match status" value="1"/>
</dbReference>
<dbReference type="GO" id="GO:0005886">
    <property type="term" value="C:plasma membrane"/>
    <property type="evidence" value="ECO:0007669"/>
    <property type="project" value="TreeGrafter"/>
</dbReference>
<dbReference type="Proteomes" id="UP001321473">
    <property type="component" value="Unassembled WGS sequence"/>
</dbReference>
<dbReference type="PANTHER" id="PTHR11733:SF241">
    <property type="entry name" value="GH26575P-RELATED"/>
    <property type="match status" value="1"/>
</dbReference>
<proteinExistence type="predicted"/>
<gene>
    <name evidence="4" type="ORF">V5799_030055</name>
</gene>
<name>A0AAQ4EPH2_AMBAM</name>
<evidence type="ECO:0000256" key="2">
    <source>
        <dbReference type="SAM" id="Phobius"/>
    </source>
</evidence>
<protein>
    <recommendedName>
        <fullName evidence="3">Peptidase M13 C-terminal domain-containing protein</fullName>
    </recommendedName>
</protein>
<dbReference type="InterPro" id="IPR024079">
    <property type="entry name" value="MetalloPept_cat_dom_sf"/>
</dbReference>
<keyword evidence="2" id="KW-0472">Membrane</keyword>
<reference evidence="4 5" key="1">
    <citation type="journal article" date="2023" name="Arcadia Sci">
        <title>De novo assembly of a long-read Amblyomma americanum tick genome.</title>
        <authorList>
            <person name="Chou S."/>
            <person name="Poskanzer K.E."/>
            <person name="Rollins M."/>
            <person name="Thuy-Boun P.S."/>
        </authorList>
    </citation>
    <scope>NUCLEOTIDE SEQUENCE [LARGE SCALE GENOMIC DNA]</scope>
    <source>
        <strain evidence="4">F_SG_1</strain>
        <tissue evidence="4">Salivary glands</tissue>
    </source>
</reference>
<keyword evidence="2" id="KW-1133">Transmembrane helix</keyword>
<sequence length="430" mass="46939">MQQWHSTYNSVWGRQTDAAVGTDAEYYDDNVSDPYQNAAGPAGAATEVGSGESKSHAVWFLVAGMVAVFLLLLALNLFILSNVGSDWEHANRPPDTPDTTLASYLSQGQSRRERGAGERTCSTRACVAAAANVSLDAAANPCNDFFGHVCNNWIRGASEARFYGERVAPASLSASQTVFAWMQDKMVNEHLALNEPEQFADARWQTGLLSTRCRLVLREEETVATDQGESDEDGAETGPEATLQVPPAALDLVWATDPSTGMLQVARIGVRSYEPVLRHLFRWLQQQQRASSLRRPERSGCSSWEASPERLDAALESRALSLALRAYLAWPHASELVLPGLEHLGPEQLFFVFYALNQCEANGPDVEQLLASKYKRRDGAARPGRAAWVNGVTSTNEDFARAFQCPPPPKQPNPFRDCSTAVGAAHGGRT</sequence>
<dbReference type="GO" id="GO:0004222">
    <property type="term" value="F:metalloendopeptidase activity"/>
    <property type="evidence" value="ECO:0007669"/>
    <property type="project" value="InterPro"/>
</dbReference>
<evidence type="ECO:0000256" key="1">
    <source>
        <dbReference type="SAM" id="MobiDB-lite"/>
    </source>
</evidence>
<keyword evidence="5" id="KW-1185">Reference proteome</keyword>
<dbReference type="Gene3D" id="3.40.390.10">
    <property type="entry name" value="Collagenase (Catalytic Domain)"/>
    <property type="match status" value="2"/>
</dbReference>
<dbReference type="PROSITE" id="PS51885">
    <property type="entry name" value="NEPRILYSIN"/>
    <property type="match status" value="1"/>
</dbReference>
<dbReference type="GO" id="GO:0016485">
    <property type="term" value="P:protein processing"/>
    <property type="evidence" value="ECO:0007669"/>
    <property type="project" value="TreeGrafter"/>
</dbReference>
<dbReference type="AlphaFoldDB" id="A0AAQ4EPH2"/>
<feature type="compositionally biased region" description="Polar residues" evidence="1">
    <location>
        <begin position="97"/>
        <end position="109"/>
    </location>
</feature>
<comment type="caution">
    <text evidence="4">The sequence shown here is derived from an EMBL/GenBank/DDBJ whole genome shotgun (WGS) entry which is preliminary data.</text>
</comment>
<feature type="region of interest" description="Disordered" evidence="1">
    <location>
        <begin position="90"/>
        <end position="116"/>
    </location>
</feature>
<evidence type="ECO:0000313" key="5">
    <source>
        <dbReference type="Proteomes" id="UP001321473"/>
    </source>
</evidence>
<feature type="transmembrane region" description="Helical" evidence="2">
    <location>
        <begin position="57"/>
        <end position="79"/>
    </location>
</feature>
<dbReference type="Pfam" id="PF01431">
    <property type="entry name" value="Peptidase_M13"/>
    <property type="match status" value="1"/>
</dbReference>
<organism evidence="4 5">
    <name type="scientific">Amblyomma americanum</name>
    <name type="common">Lone star tick</name>
    <dbReference type="NCBI Taxonomy" id="6943"/>
    <lineage>
        <taxon>Eukaryota</taxon>
        <taxon>Metazoa</taxon>
        <taxon>Ecdysozoa</taxon>
        <taxon>Arthropoda</taxon>
        <taxon>Chelicerata</taxon>
        <taxon>Arachnida</taxon>
        <taxon>Acari</taxon>
        <taxon>Parasitiformes</taxon>
        <taxon>Ixodida</taxon>
        <taxon>Ixodoidea</taxon>
        <taxon>Ixodidae</taxon>
        <taxon>Amblyomminae</taxon>
        <taxon>Amblyomma</taxon>
    </lineage>
</organism>
<feature type="domain" description="Peptidase M13 C-terminal" evidence="3">
    <location>
        <begin position="319"/>
        <end position="407"/>
    </location>
</feature>
<evidence type="ECO:0000259" key="3">
    <source>
        <dbReference type="Pfam" id="PF01431"/>
    </source>
</evidence>